<dbReference type="Gene3D" id="2.60.120.560">
    <property type="entry name" value="Exo-inulinase, domain 1"/>
    <property type="match status" value="1"/>
</dbReference>
<evidence type="ECO:0000259" key="2">
    <source>
        <dbReference type="Pfam" id="PF17390"/>
    </source>
</evidence>
<dbReference type="Gene3D" id="1.50.10.10">
    <property type="match status" value="1"/>
</dbReference>
<dbReference type="PROSITE" id="PS51257">
    <property type="entry name" value="PROKAR_LIPOPROTEIN"/>
    <property type="match status" value="1"/>
</dbReference>
<reference evidence="4" key="1">
    <citation type="submission" date="2008-04" db="EMBL/GenBank/DDBJ databases">
        <title>Complete sequence of chromosome 1 of Burkholderia ambifaria MC40-6.</title>
        <authorList>
            <person name="Copeland A."/>
            <person name="Lucas S."/>
            <person name="Lapidus A."/>
            <person name="Glavina del Rio T."/>
            <person name="Dalin E."/>
            <person name="Tice H."/>
            <person name="Pitluck S."/>
            <person name="Chain P."/>
            <person name="Malfatti S."/>
            <person name="Shin M."/>
            <person name="Vergez L."/>
            <person name="Lang D."/>
            <person name="Schmutz J."/>
            <person name="Larimer F."/>
            <person name="Land M."/>
            <person name="Hauser L."/>
            <person name="Kyrpides N."/>
            <person name="Lykidis A."/>
            <person name="Ramette A."/>
            <person name="Konstantinidis K."/>
            <person name="Tiedje J."/>
            <person name="Richardson P."/>
        </authorList>
    </citation>
    <scope>NUCLEOTIDE SEQUENCE [LARGE SCALE GENOMIC DNA]</scope>
    <source>
        <strain evidence="4">MC40-6</strain>
    </source>
</reference>
<dbReference type="CAZy" id="GH78">
    <property type="family name" value="Glycoside Hydrolase Family 78"/>
</dbReference>
<name>B1YMZ3_BURA4</name>
<protein>
    <submittedName>
        <fullName evidence="3">Alpha-L-rhamnosidase</fullName>
    </submittedName>
</protein>
<dbReference type="GO" id="GO:0005975">
    <property type="term" value="P:carbohydrate metabolic process"/>
    <property type="evidence" value="ECO:0007669"/>
    <property type="project" value="InterPro"/>
</dbReference>
<dbReference type="HOGENOM" id="CLU_007933_2_0_4"/>
<dbReference type="OrthoDB" id="9815108at2"/>
<dbReference type="EMBL" id="CP001025">
    <property type="protein sequence ID" value="ACB63707.1"/>
    <property type="molecule type" value="Genomic_DNA"/>
</dbReference>
<dbReference type="RefSeq" id="WP_012363576.1">
    <property type="nucleotide sequence ID" value="NC_010551.1"/>
</dbReference>
<dbReference type="KEGG" id="bac:BamMC406_1216"/>
<dbReference type="InterPro" id="IPR035396">
    <property type="entry name" value="Bac_rhamnosid6H"/>
</dbReference>
<accession>B1YMZ3</accession>
<dbReference type="Pfam" id="PF17389">
    <property type="entry name" value="Bac_rhamnosid6H"/>
    <property type="match status" value="1"/>
</dbReference>
<dbReference type="InterPro" id="IPR008928">
    <property type="entry name" value="6-hairpin_glycosidase_sf"/>
</dbReference>
<dbReference type="AlphaFoldDB" id="B1YMZ3"/>
<evidence type="ECO:0000313" key="3">
    <source>
        <dbReference type="EMBL" id="ACB63707.1"/>
    </source>
</evidence>
<sequence precursor="true">MNRQALFPGMRGWVVAVSVWVFGTACVMAQTTDGELIRPVRVVSTAGNVANADALTTGGSTTLTMAPGGPSPTITLDYGRVVGGLPVFAVSAVSGRPALQAVYAEAQQYLGANGDSSYPDGAEFNVSFVGNGGAVSQSRMNTYRPSGPGLIVSRLVQGGERFQVIRLTQPGSVTLSRVGIRPLVPTPQRRAGYFTSSDPALNEIWDLGARTVELGTVPARSLPPTWTVTPQGLIVRDSTFSMYQAGTKWSGYTAEFDVQVLENEAGWMVGASPSGGFRLVLAASDDAIGTPNTLRLTHPFVAGTLAQVALPFELKRGTWHHVKTVAGSAVQVYVDDRLVLDAPIPSPGSFGFAGYDGSAGLFRNLKITGGGGTLLDAKLTDPAVLDAFAAGTNRFAAILDGAKRDRYVWSGDLAVSAPAIYYSTGATDAVAGSLGLAAAYQRSNGMFPGDLPPQLAAGVASADAMPDAYYYSLSYSIYFLTTLHDYYLYTGDLDFVRKHWAAVRRSFDYLRGLTNANGLIVTDASNSADWHPHDASKLTGTVTEFNTLYYGALRGGAKLAAAVGDLGAQRDYDAQAARVRGAVNATLYDSGSGLYVISDQIRGPVAQDANALAVLYGIAPRDKWTTILGKMGTALSTANGPLAFSPDYRTPPLLSQLISPFVSSFDVAARFEAGDAGGALSVIRTVWGHMRAGSPYYSGATWEAIAPDGTPVPPAAAGNTYASLAHGWSSGPTSALSKYVLGVRPLSAGYRSWLVESQPGDLRWARGRVPTPYGGIEVEWRTSGVDFDLTVVVPPGTTGAVGVPVGEGRRTLVVNGRTVQADASFGGPQGVNRRSGYAYLGNLPAGRYRISVGKPG</sequence>
<dbReference type="Pfam" id="PF17390">
    <property type="entry name" value="Bac_rhamnosid_C"/>
    <property type="match status" value="1"/>
</dbReference>
<dbReference type="PANTHER" id="PTHR34987">
    <property type="entry name" value="C, PUTATIVE (AFU_ORTHOLOGUE AFUA_3G02880)-RELATED"/>
    <property type="match status" value="1"/>
</dbReference>
<proteinExistence type="predicted"/>
<evidence type="ECO:0000313" key="4">
    <source>
        <dbReference type="Proteomes" id="UP000001680"/>
    </source>
</evidence>
<dbReference type="Proteomes" id="UP000001680">
    <property type="component" value="Chromosome 1"/>
</dbReference>
<dbReference type="PANTHER" id="PTHR34987:SF4">
    <property type="entry name" value="ALPHA-L-RHAMNOSIDASE C-TERMINAL DOMAIN-CONTAINING PROTEIN"/>
    <property type="match status" value="1"/>
</dbReference>
<dbReference type="SUPFAM" id="SSF48208">
    <property type="entry name" value="Six-hairpin glycosidases"/>
    <property type="match status" value="1"/>
</dbReference>
<dbReference type="InterPro" id="IPR035398">
    <property type="entry name" value="Bac_rhamnosid_C"/>
</dbReference>
<evidence type="ECO:0000259" key="1">
    <source>
        <dbReference type="Pfam" id="PF17389"/>
    </source>
</evidence>
<dbReference type="InterPro" id="IPR012341">
    <property type="entry name" value="6hp_glycosidase-like_sf"/>
</dbReference>
<organism evidence="3 4">
    <name type="scientific">Burkholderia ambifaria (strain MC40-6)</name>
    <dbReference type="NCBI Taxonomy" id="398577"/>
    <lineage>
        <taxon>Bacteria</taxon>
        <taxon>Pseudomonadati</taxon>
        <taxon>Pseudomonadota</taxon>
        <taxon>Betaproteobacteria</taxon>
        <taxon>Burkholderiales</taxon>
        <taxon>Burkholderiaceae</taxon>
        <taxon>Burkholderia</taxon>
        <taxon>Burkholderia cepacia complex</taxon>
    </lineage>
</organism>
<gene>
    <name evidence="3" type="ordered locus">BamMC406_1216</name>
</gene>
<feature type="domain" description="Alpha-L-rhamnosidase C-terminal" evidence="2">
    <location>
        <begin position="742"/>
        <end position="811"/>
    </location>
</feature>
<feature type="domain" description="Alpha-L-rhamnosidase six-hairpin glycosidase" evidence="1">
    <location>
        <begin position="398"/>
        <end position="625"/>
    </location>
</feature>
<dbReference type="Gene3D" id="2.60.420.10">
    <property type="entry name" value="Maltose phosphorylase, domain 3"/>
    <property type="match status" value="1"/>
</dbReference>